<evidence type="ECO:0000256" key="1">
    <source>
        <dbReference type="SAM" id="Phobius"/>
    </source>
</evidence>
<protein>
    <recommendedName>
        <fullName evidence="4">YbbR-like protein</fullName>
    </recommendedName>
</protein>
<dbReference type="AlphaFoldDB" id="A0A967ADJ1"/>
<feature type="transmembrane region" description="Helical" evidence="1">
    <location>
        <begin position="15"/>
        <end position="32"/>
    </location>
</feature>
<dbReference type="RefSeq" id="WP_166400003.1">
    <property type="nucleotide sequence ID" value="NZ_JAANAS010000041.1"/>
</dbReference>
<dbReference type="PANTHER" id="PTHR37804:SF1">
    <property type="entry name" value="CDAA REGULATORY PROTEIN CDAR"/>
    <property type="match status" value="1"/>
</dbReference>
<dbReference type="Proteomes" id="UP000643701">
    <property type="component" value="Unassembled WGS sequence"/>
</dbReference>
<sequence>MIKKDFTKHYRKTDWKIISYFVSFTFFIWLLLQLSKTTTHTFEVQLIIENLPVEIELEHKNLEVAVEMSGFQRIKKMMRTPQLILSADDELQLKKNKIRLNSRQVKAVIKNKFDVRDTSKIDFRPKEIAFIEKEKKLISIRFKEKISFEKGYNSLSGINYSSKQVEVVAPDFILDTLSTIEAESLILPNLSNNQEGKIELINPAPKFIELSQTNLNYQLQVEATTEKEFQIPVEVENLPTNFSIKTFPELIKIKFEVPISAYEEIQPEDFKIKIDFNARLEGQSVLFPKLTRCPKNVLNPKVFPVTIDYLLKAKKDE</sequence>
<keyword evidence="1" id="KW-0812">Transmembrane</keyword>
<organism evidence="2 3">
    <name type="scientific">Psychroflexus maritimus</name>
    <dbReference type="NCBI Taxonomy" id="2714865"/>
    <lineage>
        <taxon>Bacteria</taxon>
        <taxon>Pseudomonadati</taxon>
        <taxon>Bacteroidota</taxon>
        <taxon>Flavobacteriia</taxon>
        <taxon>Flavobacteriales</taxon>
        <taxon>Flavobacteriaceae</taxon>
        <taxon>Psychroflexus</taxon>
    </lineage>
</organism>
<dbReference type="Gene3D" id="2.170.120.30">
    <property type="match status" value="1"/>
</dbReference>
<evidence type="ECO:0008006" key="4">
    <source>
        <dbReference type="Google" id="ProtNLM"/>
    </source>
</evidence>
<keyword evidence="3" id="KW-1185">Reference proteome</keyword>
<comment type="caution">
    <text evidence="2">The sequence shown here is derived from an EMBL/GenBank/DDBJ whole genome shotgun (WGS) entry which is preliminary data.</text>
</comment>
<evidence type="ECO:0000313" key="3">
    <source>
        <dbReference type="Proteomes" id="UP000643701"/>
    </source>
</evidence>
<proteinExistence type="predicted"/>
<reference evidence="2" key="1">
    <citation type="submission" date="2020-03" db="EMBL/GenBank/DDBJ databases">
        <title>Psychroflexus Maritimus sp. nov., isolate from marine sediment.</title>
        <authorList>
            <person name="Zhong Y.-L."/>
        </authorList>
    </citation>
    <scope>NUCLEOTIDE SEQUENCE</scope>
    <source>
        <strain evidence="2">C1</strain>
    </source>
</reference>
<accession>A0A967ADJ1</accession>
<dbReference type="PANTHER" id="PTHR37804">
    <property type="entry name" value="CDAA REGULATORY PROTEIN CDAR"/>
    <property type="match status" value="1"/>
</dbReference>
<dbReference type="EMBL" id="JAANAS010000041">
    <property type="protein sequence ID" value="NGZ89740.1"/>
    <property type="molecule type" value="Genomic_DNA"/>
</dbReference>
<dbReference type="InterPro" id="IPR053154">
    <property type="entry name" value="c-di-AMP_regulator"/>
</dbReference>
<keyword evidence="1" id="KW-1133">Transmembrane helix</keyword>
<name>A0A967ADJ1_9FLAO</name>
<gene>
    <name evidence="2" type="ORF">G7034_05685</name>
</gene>
<keyword evidence="1" id="KW-0472">Membrane</keyword>
<evidence type="ECO:0000313" key="2">
    <source>
        <dbReference type="EMBL" id="NGZ89740.1"/>
    </source>
</evidence>